<organism evidence="3 4">
    <name type="scientific">Bacillus pseudomycoides</name>
    <dbReference type="NCBI Taxonomy" id="64104"/>
    <lineage>
        <taxon>Bacteria</taxon>
        <taxon>Bacillati</taxon>
        <taxon>Bacillota</taxon>
        <taxon>Bacilli</taxon>
        <taxon>Bacillales</taxon>
        <taxon>Bacillaceae</taxon>
        <taxon>Bacillus</taxon>
        <taxon>Bacillus cereus group</taxon>
    </lineage>
</organism>
<feature type="non-terminal residue" evidence="3">
    <location>
        <position position="1"/>
    </location>
</feature>
<dbReference type="NCBIfam" id="TIGR01633">
    <property type="entry name" value="phi3626_gp14_N"/>
    <property type="match status" value="1"/>
</dbReference>
<proteinExistence type="predicted"/>
<name>A0ABD6T0H6_9BACI</name>
<evidence type="ECO:0000313" key="4">
    <source>
        <dbReference type="Proteomes" id="UP000221918"/>
    </source>
</evidence>
<protein>
    <submittedName>
        <fullName evidence="3">Phage tail protein</fullName>
    </submittedName>
</protein>
<feature type="domain" description="Siphovirus-type tail component RIFT-related" evidence="1">
    <location>
        <begin position="12"/>
        <end position="119"/>
    </location>
</feature>
<dbReference type="Gene3D" id="2.60.120.860">
    <property type="match status" value="1"/>
</dbReference>
<dbReference type="Pfam" id="PF22768">
    <property type="entry name" value="SPP1_Dit"/>
    <property type="match status" value="1"/>
</dbReference>
<evidence type="ECO:0000259" key="1">
    <source>
        <dbReference type="Pfam" id="PF05709"/>
    </source>
</evidence>
<dbReference type="Proteomes" id="UP000221918">
    <property type="component" value="Unassembled WGS sequence"/>
</dbReference>
<dbReference type="RefSeq" id="WP_098803379.1">
    <property type="nucleotide sequence ID" value="NZ_NUTL01000195.1"/>
</dbReference>
<gene>
    <name evidence="3" type="ORF">COF81_28655</name>
</gene>
<dbReference type="Gene3D" id="2.40.30.200">
    <property type="match status" value="1"/>
</dbReference>
<dbReference type="InterPro" id="IPR054738">
    <property type="entry name" value="Siphovirus-type_tail_C"/>
</dbReference>
<comment type="caution">
    <text evidence="3">The sequence shown here is derived from an EMBL/GenBank/DDBJ whole genome shotgun (WGS) entry which is preliminary data.</text>
</comment>
<accession>A0ABD6T0H6</accession>
<dbReference type="EMBL" id="NUTL01000195">
    <property type="protein sequence ID" value="PHE86022.1"/>
    <property type="molecule type" value="Genomic_DNA"/>
</dbReference>
<dbReference type="InterPro" id="IPR006520">
    <property type="entry name" value="Dit_BPSPP_N"/>
</dbReference>
<dbReference type="AlphaFoldDB" id="A0ABD6T0H6"/>
<feature type="domain" description="Siphovirus-type tail component C-terminal" evidence="2">
    <location>
        <begin position="397"/>
        <end position="477"/>
    </location>
</feature>
<evidence type="ECO:0000313" key="3">
    <source>
        <dbReference type="EMBL" id="PHE86022.1"/>
    </source>
</evidence>
<reference evidence="3 4" key="1">
    <citation type="submission" date="2017-09" db="EMBL/GenBank/DDBJ databases">
        <title>Large-scale bioinformatics analysis of Bacillus genomes uncovers conserved roles of natural products in bacterial physiology.</title>
        <authorList>
            <consortium name="Agbiome Team Llc"/>
            <person name="Bleich R.M."/>
            <person name="Grubbs K.J."/>
            <person name="Santa Maria K.C."/>
            <person name="Allen S.E."/>
            <person name="Farag S."/>
            <person name="Shank E.A."/>
            <person name="Bowers A."/>
        </authorList>
    </citation>
    <scope>NUCLEOTIDE SEQUENCE [LARGE SCALE GENOMIC DNA]</scope>
    <source>
        <strain evidence="3 4">AFS037265</strain>
    </source>
</reference>
<dbReference type="Pfam" id="PF05709">
    <property type="entry name" value="Sipho_tail"/>
    <property type="match status" value="1"/>
</dbReference>
<sequence length="478" mass="54674">SFTFNNQRKKFIQIEKGWKRPTWAPLKRNLLQVPNYPGARLLSTETDIRVLNIPVGIIVPNGSNLEKLKEEIADWLITEHPVELIFDAEPDRIYMAVVDESFDPDEFVTLGQGVIKFICPMPYKLSKDKKKYTMINQNSTLKADVENKGTVEGIPTITLTAARESTFFDLDTDDGQFFRIGYPATVEEKPFIREELIADLPMTTIGWTTANYVDYGNVAGSFENLGEGPLQAADYGTGTGWHGPALKRSLKVPIQNFRVEVDLDFQMTSYEIGRMEVYLLDEASEIIGKIAIWRNQLGTSYTWVDIHGGNKNNMVQIIGSHGTYENTWDLFSGVLRIVRVNQRWEAYIASVDEKGKHDSAMFRVFNDIENRFNQSKLAQIVIHSATFGDIGTKRQSFNQLRVWRYNNPADFNVPYIIVPGDKIEIDCEKSDIRVNGESRLFLKDFSSDFLRLQKGKTKVSAYPRDIGKVDVEFRERYR</sequence>
<dbReference type="InterPro" id="IPR008841">
    <property type="entry name" value="Siphovirus-type_tail_N"/>
</dbReference>
<evidence type="ECO:0000259" key="2">
    <source>
        <dbReference type="Pfam" id="PF22768"/>
    </source>
</evidence>